<evidence type="ECO:0000256" key="1">
    <source>
        <dbReference type="ARBA" id="ARBA00022603"/>
    </source>
</evidence>
<dbReference type="Pfam" id="PF13649">
    <property type="entry name" value="Methyltransf_25"/>
    <property type="match status" value="1"/>
</dbReference>
<organism evidence="4 5">
    <name type="scientific">Ferviditalea candida</name>
    <dbReference type="NCBI Taxonomy" id="3108399"/>
    <lineage>
        <taxon>Bacteria</taxon>
        <taxon>Bacillati</taxon>
        <taxon>Bacillota</taxon>
        <taxon>Bacilli</taxon>
        <taxon>Bacillales</taxon>
        <taxon>Paenibacillaceae</taxon>
        <taxon>Ferviditalea</taxon>
    </lineage>
</organism>
<dbReference type="Proteomes" id="UP001310386">
    <property type="component" value="Unassembled WGS sequence"/>
</dbReference>
<proteinExistence type="predicted"/>
<dbReference type="CDD" id="cd02440">
    <property type="entry name" value="AdoMet_MTases"/>
    <property type="match status" value="1"/>
</dbReference>
<dbReference type="PANTHER" id="PTHR43861">
    <property type="entry name" value="TRANS-ACONITATE 2-METHYLTRANSFERASE-RELATED"/>
    <property type="match status" value="1"/>
</dbReference>
<keyword evidence="2" id="KW-0808">Transferase</keyword>
<dbReference type="InterPro" id="IPR041698">
    <property type="entry name" value="Methyltransf_25"/>
</dbReference>
<protein>
    <submittedName>
        <fullName evidence="4">Methyltransferase domain-containing protein</fullName>
    </submittedName>
</protein>
<evidence type="ECO:0000313" key="5">
    <source>
        <dbReference type="Proteomes" id="UP001310386"/>
    </source>
</evidence>
<dbReference type="Gene3D" id="3.40.50.150">
    <property type="entry name" value="Vaccinia Virus protein VP39"/>
    <property type="match status" value="1"/>
</dbReference>
<name>A0ABU5ZI98_9BACL</name>
<evidence type="ECO:0000259" key="3">
    <source>
        <dbReference type="Pfam" id="PF13649"/>
    </source>
</evidence>
<dbReference type="SUPFAM" id="SSF53335">
    <property type="entry name" value="S-adenosyl-L-methionine-dependent methyltransferases"/>
    <property type="match status" value="1"/>
</dbReference>
<dbReference type="EMBL" id="JAYJLD010000014">
    <property type="protein sequence ID" value="MEB3102215.1"/>
    <property type="molecule type" value="Genomic_DNA"/>
</dbReference>
<evidence type="ECO:0000313" key="4">
    <source>
        <dbReference type="EMBL" id="MEB3102215.1"/>
    </source>
</evidence>
<keyword evidence="1 4" id="KW-0489">Methyltransferase</keyword>
<dbReference type="GO" id="GO:0008168">
    <property type="term" value="F:methyltransferase activity"/>
    <property type="evidence" value="ECO:0007669"/>
    <property type="project" value="UniProtKB-KW"/>
</dbReference>
<sequence length="294" mass="34206">MKGQLAELLGHIRKEAAGLNSVLWSQEELMETQYKVSRFHQIIKAMMNQIPINLYWYQQFGWKKFVPNPEKIAEQEKKEAIHEETRRLKEWMEVDLSLFGFYLSFKKLVNQETIMQKLGACGFRDLKRTHVLDVGCGDGWWLSKFLDWGAMPERLTGTEFSKSILDLARNSSPPGMNWLETYPNELPVGDNRFDIIVSFGMLMHILDEFMLRQTGREMLRVLSDDGIIIAANLHKDAEKQLEPFLSYTTKGLGLTELMETFPDCQIEFEELPQYGMAVIRKQKTKRKEIRSNGT</sequence>
<comment type="caution">
    <text evidence="4">The sequence shown here is derived from an EMBL/GenBank/DDBJ whole genome shotgun (WGS) entry which is preliminary data.</text>
</comment>
<dbReference type="PANTHER" id="PTHR43861:SF1">
    <property type="entry name" value="TRANS-ACONITATE 2-METHYLTRANSFERASE"/>
    <property type="match status" value="1"/>
</dbReference>
<accession>A0ABU5ZI98</accession>
<dbReference type="InterPro" id="IPR029063">
    <property type="entry name" value="SAM-dependent_MTases_sf"/>
</dbReference>
<reference evidence="4" key="1">
    <citation type="submission" date="2023-12" db="EMBL/GenBank/DDBJ databases">
        <title>Fervidustalea candida gen. nov., sp. nov., a novel member of the family Paenibacillaceae isolated from a geothermal area.</title>
        <authorList>
            <person name="Li W.-J."/>
            <person name="Jiao J.-Y."/>
            <person name="Chen Y."/>
        </authorList>
    </citation>
    <scope>NUCLEOTIDE SEQUENCE</scope>
    <source>
        <strain evidence="4">SYSU GA230002</strain>
    </source>
</reference>
<dbReference type="RefSeq" id="WP_371754332.1">
    <property type="nucleotide sequence ID" value="NZ_JAYJLD010000014.1"/>
</dbReference>
<gene>
    <name evidence="4" type="ORF">VF724_11130</name>
</gene>
<dbReference type="GO" id="GO:0032259">
    <property type="term" value="P:methylation"/>
    <property type="evidence" value="ECO:0007669"/>
    <property type="project" value="UniProtKB-KW"/>
</dbReference>
<keyword evidence="5" id="KW-1185">Reference proteome</keyword>
<feature type="domain" description="Methyltransferase" evidence="3">
    <location>
        <begin position="131"/>
        <end position="226"/>
    </location>
</feature>
<evidence type="ECO:0000256" key="2">
    <source>
        <dbReference type="ARBA" id="ARBA00022679"/>
    </source>
</evidence>